<gene>
    <name evidence="1" type="ORF">THOM_0041</name>
</gene>
<dbReference type="HOGENOM" id="CLU_2656200_0_0_1"/>
<dbReference type="OrthoDB" id="7340501at2759"/>
<dbReference type="AlphaFoldDB" id="L7K030"/>
<evidence type="ECO:0000313" key="2">
    <source>
        <dbReference type="Proteomes" id="UP000011185"/>
    </source>
</evidence>
<sequence length="76" mass="9227">MKKCFLAMRDNLTRPEQKHFKINEPARYLQSMEEYFFVVCARIENKNNLEQKLRNNCIRKNALLNMVINMNDRVFT</sequence>
<proteinExistence type="predicted"/>
<reference evidence="1 2" key="1">
    <citation type="journal article" date="2012" name="PLoS Pathog.">
        <title>The genome of the obligate intracellular parasite Trachipleistophora hominis: new insights into microsporidian genome dynamics and reductive evolution.</title>
        <authorList>
            <person name="Heinz E."/>
            <person name="Williams T.A."/>
            <person name="Nakjang S."/>
            <person name="Noel C.J."/>
            <person name="Swan D.C."/>
            <person name="Goldberg A.V."/>
            <person name="Harris S.R."/>
            <person name="Weinmaier T."/>
            <person name="Markert S."/>
            <person name="Becher D."/>
            <person name="Bernhardt J."/>
            <person name="Dagan T."/>
            <person name="Hacker C."/>
            <person name="Lucocq J.M."/>
            <person name="Schweder T."/>
            <person name="Rattei T."/>
            <person name="Hall N."/>
            <person name="Hirt R.P."/>
            <person name="Embley T.M."/>
        </authorList>
    </citation>
    <scope>NUCLEOTIDE SEQUENCE [LARGE SCALE GENOMIC DNA]</scope>
</reference>
<dbReference type="VEuPathDB" id="MicrosporidiaDB:THOM_0041"/>
<keyword evidence="2" id="KW-1185">Reference proteome</keyword>
<name>L7K030_TRAHO</name>
<evidence type="ECO:0000313" key="1">
    <source>
        <dbReference type="EMBL" id="ELQ76965.1"/>
    </source>
</evidence>
<organism evidence="1 2">
    <name type="scientific">Trachipleistophora hominis</name>
    <name type="common">Microsporidian parasite</name>
    <dbReference type="NCBI Taxonomy" id="72359"/>
    <lineage>
        <taxon>Eukaryota</taxon>
        <taxon>Fungi</taxon>
        <taxon>Fungi incertae sedis</taxon>
        <taxon>Microsporidia</taxon>
        <taxon>Pleistophoridae</taxon>
        <taxon>Trachipleistophora</taxon>
    </lineage>
</organism>
<dbReference type="Proteomes" id="UP000011185">
    <property type="component" value="Unassembled WGS sequence"/>
</dbReference>
<protein>
    <submittedName>
        <fullName evidence="1">Uncharacterized protein</fullName>
    </submittedName>
</protein>
<dbReference type="InParanoid" id="L7K030"/>
<accession>L7K030</accession>
<dbReference type="EMBL" id="JH993800">
    <property type="protein sequence ID" value="ELQ76965.1"/>
    <property type="molecule type" value="Genomic_DNA"/>
</dbReference>